<comment type="caution">
    <text evidence="1">The sequence shown here is derived from an EMBL/GenBank/DDBJ whole genome shotgun (WGS) entry which is preliminary data.</text>
</comment>
<name>A0AAV4T0F0_CAEEX</name>
<sequence>MWVRKEFIVSSQVFVISVKFPPFLKISLFAKGGVLALSPLRPQRGSEAHVRHLTLPLQFPACLKCCSVELSSV</sequence>
<dbReference type="Proteomes" id="UP001054945">
    <property type="component" value="Unassembled WGS sequence"/>
</dbReference>
<dbReference type="AlphaFoldDB" id="A0AAV4T0F0"/>
<gene>
    <name evidence="1" type="ORF">CEXT_647791</name>
</gene>
<dbReference type="EMBL" id="BPLR01010503">
    <property type="protein sequence ID" value="GIY39750.1"/>
    <property type="molecule type" value="Genomic_DNA"/>
</dbReference>
<organism evidence="1 2">
    <name type="scientific">Caerostris extrusa</name>
    <name type="common">Bark spider</name>
    <name type="synonym">Caerostris bankana</name>
    <dbReference type="NCBI Taxonomy" id="172846"/>
    <lineage>
        <taxon>Eukaryota</taxon>
        <taxon>Metazoa</taxon>
        <taxon>Ecdysozoa</taxon>
        <taxon>Arthropoda</taxon>
        <taxon>Chelicerata</taxon>
        <taxon>Arachnida</taxon>
        <taxon>Araneae</taxon>
        <taxon>Araneomorphae</taxon>
        <taxon>Entelegynae</taxon>
        <taxon>Araneoidea</taxon>
        <taxon>Araneidae</taxon>
        <taxon>Caerostris</taxon>
    </lineage>
</organism>
<protein>
    <submittedName>
        <fullName evidence="1">Uncharacterized protein</fullName>
    </submittedName>
</protein>
<proteinExistence type="predicted"/>
<accession>A0AAV4T0F0</accession>
<reference evidence="1 2" key="1">
    <citation type="submission" date="2021-06" db="EMBL/GenBank/DDBJ databases">
        <title>Caerostris extrusa draft genome.</title>
        <authorList>
            <person name="Kono N."/>
            <person name="Arakawa K."/>
        </authorList>
    </citation>
    <scope>NUCLEOTIDE SEQUENCE [LARGE SCALE GENOMIC DNA]</scope>
</reference>
<evidence type="ECO:0000313" key="2">
    <source>
        <dbReference type="Proteomes" id="UP001054945"/>
    </source>
</evidence>
<evidence type="ECO:0000313" key="1">
    <source>
        <dbReference type="EMBL" id="GIY39750.1"/>
    </source>
</evidence>
<keyword evidence="2" id="KW-1185">Reference proteome</keyword>